<evidence type="ECO:0000259" key="2">
    <source>
        <dbReference type="Pfam" id="PF04909"/>
    </source>
</evidence>
<name>A0ABQ8GWT0_9PEZI</name>
<dbReference type="PANTHER" id="PTHR43569:SF2">
    <property type="entry name" value="AMIDOHYDROLASE-RELATED DOMAIN-CONTAINING PROTEIN"/>
    <property type="match status" value="1"/>
</dbReference>
<dbReference type="EMBL" id="JAGTJR010000001">
    <property type="protein sequence ID" value="KAH7065533.1"/>
    <property type="molecule type" value="Genomic_DNA"/>
</dbReference>
<feature type="domain" description="Amidohydrolase-related" evidence="2">
    <location>
        <begin position="220"/>
        <end position="363"/>
    </location>
</feature>
<evidence type="ECO:0000313" key="4">
    <source>
        <dbReference type="Proteomes" id="UP000774617"/>
    </source>
</evidence>
<gene>
    <name evidence="3" type="ORF">B0J12DRAFT_589513</name>
</gene>
<dbReference type="Proteomes" id="UP000774617">
    <property type="component" value="Unassembled WGS sequence"/>
</dbReference>
<accession>A0ABQ8GWT0</accession>
<dbReference type="InterPro" id="IPR006680">
    <property type="entry name" value="Amidohydro-rel"/>
</dbReference>
<protein>
    <recommendedName>
        <fullName evidence="2">Amidohydrolase-related domain-containing protein</fullName>
    </recommendedName>
</protein>
<sequence>MTPPRRILDSHIHLWPHTSTNPTGHAWMAPGGPLTKQYSLADYSLATSTPLPPPASSPLRGAVYVETDRTLDNDAADILSRAAQPLEEIGWLRRLVTGAPLAGEGFAPGDGAVLWGLVPWAPVDVPVGELRRYLARAEEVAGPETWGRVVGWRFLVQAIKDEGAFGAVVGSEAWTEALRELGRRGWCFDVGVDARSGGVWQLERAVEVCGRVNEGVAEGEEVRFVLNHLCKPDLEQHPTTPEQIDAFNRWSAAIERAGKSPHNYMKLSGAFSEIADQDPSAPWTPEQVLERMKPWLDKLFQFFPPERIMFGSDWPVCNVRGPGPQLAWKSWEAAVEKILDTYGLTEEQKDRVWYGTAVEAYRLGPPKA</sequence>
<dbReference type="PANTHER" id="PTHR43569">
    <property type="entry name" value="AMIDOHYDROLASE"/>
    <property type="match status" value="1"/>
</dbReference>
<proteinExistence type="inferred from homology"/>
<dbReference type="SUPFAM" id="SSF51556">
    <property type="entry name" value="Metallo-dependent hydrolases"/>
    <property type="match status" value="1"/>
</dbReference>
<comment type="similarity">
    <text evidence="1">Belongs to the metallo-dependent hydrolases superfamily.</text>
</comment>
<dbReference type="Gene3D" id="3.20.20.140">
    <property type="entry name" value="Metal-dependent hydrolases"/>
    <property type="match status" value="1"/>
</dbReference>
<keyword evidence="4" id="KW-1185">Reference proteome</keyword>
<dbReference type="InterPro" id="IPR032466">
    <property type="entry name" value="Metal_Hydrolase"/>
</dbReference>
<dbReference type="Pfam" id="PF04909">
    <property type="entry name" value="Amidohydro_2"/>
    <property type="match status" value="1"/>
</dbReference>
<comment type="caution">
    <text evidence="3">The sequence shown here is derived from an EMBL/GenBank/DDBJ whole genome shotgun (WGS) entry which is preliminary data.</text>
</comment>
<evidence type="ECO:0000313" key="3">
    <source>
        <dbReference type="EMBL" id="KAH7065533.1"/>
    </source>
</evidence>
<evidence type="ECO:0000256" key="1">
    <source>
        <dbReference type="ARBA" id="ARBA00038310"/>
    </source>
</evidence>
<organism evidence="3 4">
    <name type="scientific">Macrophomina phaseolina</name>
    <dbReference type="NCBI Taxonomy" id="35725"/>
    <lineage>
        <taxon>Eukaryota</taxon>
        <taxon>Fungi</taxon>
        <taxon>Dikarya</taxon>
        <taxon>Ascomycota</taxon>
        <taxon>Pezizomycotina</taxon>
        <taxon>Dothideomycetes</taxon>
        <taxon>Dothideomycetes incertae sedis</taxon>
        <taxon>Botryosphaeriales</taxon>
        <taxon>Botryosphaeriaceae</taxon>
        <taxon>Macrophomina</taxon>
    </lineage>
</organism>
<reference evidence="3 4" key="1">
    <citation type="journal article" date="2021" name="Nat. Commun.">
        <title>Genetic determinants of endophytism in the Arabidopsis root mycobiome.</title>
        <authorList>
            <person name="Mesny F."/>
            <person name="Miyauchi S."/>
            <person name="Thiergart T."/>
            <person name="Pickel B."/>
            <person name="Atanasova L."/>
            <person name="Karlsson M."/>
            <person name="Huettel B."/>
            <person name="Barry K.W."/>
            <person name="Haridas S."/>
            <person name="Chen C."/>
            <person name="Bauer D."/>
            <person name="Andreopoulos W."/>
            <person name="Pangilinan J."/>
            <person name="LaButti K."/>
            <person name="Riley R."/>
            <person name="Lipzen A."/>
            <person name="Clum A."/>
            <person name="Drula E."/>
            <person name="Henrissat B."/>
            <person name="Kohler A."/>
            <person name="Grigoriev I.V."/>
            <person name="Martin F.M."/>
            <person name="Hacquard S."/>
        </authorList>
    </citation>
    <scope>NUCLEOTIDE SEQUENCE [LARGE SCALE GENOMIC DNA]</scope>
    <source>
        <strain evidence="3 4">MPI-SDFR-AT-0080</strain>
    </source>
</reference>
<dbReference type="InterPro" id="IPR052350">
    <property type="entry name" value="Metallo-dep_Lactonases"/>
</dbReference>